<dbReference type="InterPro" id="IPR050351">
    <property type="entry name" value="BphY/WalK/GraS-like"/>
</dbReference>
<dbReference type="SMART" id="SM00091">
    <property type="entry name" value="PAS"/>
    <property type="match status" value="2"/>
</dbReference>
<dbReference type="EMBL" id="CP042437">
    <property type="protein sequence ID" value="QEC78465.1"/>
    <property type="molecule type" value="Genomic_DNA"/>
</dbReference>
<dbReference type="InterPro" id="IPR003661">
    <property type="entry name" value="HisK_dim/P_dom"/>
</dbReference>
<dbReference type="InterPro" id="IPR013655">
    <property type="entry name" value="PAS_fold_3"/>
</dbReference>
<name>A0A5B8W6B4_9SPHI</name>
<dbReference type="GO" id="GO:0030295">
    <property type="term" value="F:protein kinase activator activity"/>
    <property type="evidence" value="ECO:0007669"/>
    <property type="project" value="TreeGrafter"/>
</dbReference>
<evidence type="ECO:0000256" key="7">
    <source>
        <dbReference type="ARBA" id="ARBA00022741"/>
    </source>
</evidence>
<dbReference type="FunFam" id="3.30.565.10:FF:000006">
    <property type="entry name" value="Sensor histidine kinase WalK"/>
    <property type="match status" value="1"/>
</dbReference>
<dbReference type="SMART" id="SM00387">
    <property type="entry name" value="HATPase_c"/>
    <property type="match status" value="1"/>
</dbReference>
<accession>A0A5B8W6B4</accession>
<keyword evidence="13" id="KW-0175">Coiled coil</keyword>
<keyword evidence="9" id="KW-0067">ATP-binding</keyword>
<dbReference type="PANTHER" id="PTHR42878:SF7">
    <property type="entry name" value="SENSOR HISTIDINE KINASE GLRK"/>
    <property type="match status" value="1"/>
</dbReference>
<evidence type="ECO:0000256" key="2">
    <source>
        <dbReference type="ARBA" id="ARBA00004141"/>
    </source>
</evidence>
<dbReference type="PROSITE" id="PS50113">
    <property type="entry name" value="PAC"/>
    <property type="match status" value="2"/>
</dbReference>
<dbReference type="GO" id="GO:0007234">
    <property type="term" value="P:osmosensory signaling via phosphorelay pathway"/>
    <property type="evidence" value="ECO:0007669"/>
    <property type="project" value="TreeGrafter"/>
</dbReference>
<comment type="subcellular location">
    <subcellularLocation>
        <location evidence="2">Membrane</location>
        <topology evidence="2">Multi-pass membrane protein</topology>
    </subcellularLocation>
</comment>
<dbReference type="SUPFAM" id="SSF47384">
    <property type="entry name" value="Homodimeric domain of signal transducing histidine kinase"/>
    <property type="match status" value="1"/>
</dbReference>
<dbReference type="InterPro" id="IPR005467">
    <property type="entry name" value="His_kinase_dom"/>
</dbReference>
<feature type="domain" description="Histidine kinase" evidence="14">
    <location>
        <begin position="356"/>
        <end position="570"/>
    </location>
</feature>
<dbReference type="InterPro" id="IPR000014">
    <property type="entry name" value="PAS"/>
</dbReference>
<dbReference type="SMART" id="SM00388">
    <property type="entry name" value="HisKA"/>
    <property type="match status" value="1"/>
</dbReference>
<dbReference type="EC" id="2.7.13.3" evidence="3"/>
<evidence type="ECO:0000259" key="15">
    <source>
        <dbReference type="PROSITE" id="PS50112"/>
    </source>
</evidence>
<dbReference type="CDD" id="cd00075">
    <property type="entry name" value="HATPase"/>
    <property type="match status" value="1"/>
</dbReference>
<feature type="domain" description="PAC" evidence="16">
    <location>
        <begin position="92"/>
        <end position="144"/>
    </location>
</feature>
<sequence length="570" mass="64471">MDPGQAYMFETVFNQIGFPMTIIEPNIPRFTIIAMNEARIKATSMTADEMIGKDTFDVFKPWDKNSEEQLNLLKNGLIEAVEQKKHVKLPLLYFEIPVPGGTTVQGWAQTELTPIFDSEGKVVYLLSIAKNVTEQELNKLALAESRKKELAMTEELANANDDLQHFNEELRAVNEELACTNEELAVTNEQLYTSNELLEQSRESLQLLNTELEDRILKRTKALADSETRFRTMFETISQMAWTVDNNAEATFFNKRWYDYTGFDFAASKGFGWKDAMHPDDVEPALNKFRDLQLGLSIDGSIENRIKGADGVYRWHLTRLVPVKNEEGETEMWIGTATEINQLKELQQQKDDFISIASHELKTPMTSLKGSLQLLERLVNDLTSPMLPKLIAQSSRSMHKITALVEDLLNLSRINQDRLQLNKSTFVLSKIVSAGSSEIRLAEEYKIIATGDLDLEVFADEHQIDQVLVNFINNAVKYAPRSKDIIVSIKKINDMARVSVTDKGPGIQPDEVKRIFERYYRVETAGFQTGGLGLGLYISAEIIKKHEGQIGVDSEPGKGSTFWFTIPIGI</sequence>
<dbReference type="OrthoDB" id="9813151at2"/>
<dbReference type="Pfam" id="PF13426">
    <property type="entry name" value="PAS_9"/>
    <property type="match status" value="1"/>
</dbReference>
<evidence type="ECO:0000256" key="5">
    <source>
        <dbReference type="ARBA" id="ARBA00022679"/>
    </source>
</evidence>
<dbReference type="CDD" id="cd00130">
    <property type="entry name" value="PAS"/>
    <property type="match status" value="2"/>
</dbReference>
<dbReference type="NCBIfam" id="TIGR00229">
    <property type="entry name" value="sensory_box"/>
    <property type="match status" value="1"/>
</dbReference>
<keyword evidence="11" id="KW-0902">Two-component regulatory system</keyword>
<proteinExistence type="predicted"/>
<dbReference type="GO" id="GO:0000155">
    <property type="term" value="F:phosphorelay sensor kinase activity"/>
    <property type="evidence" value="ECO:0007669"/>
    <property type="project" value="InterPro"/>
</dbReference>
<dbReference type="InterPro" id="IPR003594">
    <property type="entry name" value="HATPase_dom"/>
</dbReference>
<dbReference type="KEGG" id="mgk:FSB76_21875"/>
<dbReference type="Proteomes" id="UP000321362">
    <property type="component" value="Chromosome"/>
</dbReference>
<keyword evidence="7" id="KW-0547">Nucleotide-binding</keyword>
<dbReference type="GO" id="GO:0000156">
    <property type="term" value="F:phosphorelay response regulator activity"/>
    <property type="evidence" value="ECO:0007669"/>
    <property type="project" value="TreeGrafter"/>
</dbReference>
<comment type="catalytic activity">
    <reaction evidence="1">
        <text>ATP + protein L-histidine = ADP + protein N-phospho-L-histidine.</text>
        <dbReference type="EC" id="2.7.13.3"/>
    </reaction>
</comment>
<dbReference type="AlphaFoldDB" id="A0A5B8W6B4"/>
<feature type="domain" description="PAC" evidence="16">
    <location>
        <begin position="300"/>
        <end position="352"/>
    </location>
</feature>
<keyword evidence="8" id="KW-0418">Kinase</keyword>
<dbReference type="SMART" id="SM00086">
    <property type="entry name" value="PAC"/>
    <property type="match status" value="2"/>
</dbReference>
<evidence type="ECO:0000256" key="12">
    <source>
        <dbReference type="ARBA" id="ARBA00023136"/>
    </source>
</evidence>
<dbReference type="PROSITE" id="PS50112">
    <property type="entry name" value="PAS"/>
    <property type="match status" value="1"/>
</dbReference>
<dbReference type="Pfam" id="PF02518">
    <property type="entry name" value="HATPase_c"/>
    <property type="match status" value="1"/>
</dbReference>
<organism evidence="17 18">
    <name type="scientific">Mucilaginibacter ginsenosidivorax</name>
    <dbReference type="NCBI Taxonomy" id="862126"/>
    <lineage>
        <taxon>Bacteria</taxon>
        <taxon>Pseudomonadati</taxon>
        <taxon>Bacteroidota</taxon>
        <taxon>Sphingobacteriia</taxon>
        <taxon>Sphingobacteriales</taxon>
        <taxon>Sphingobacteriaceae</taxon>
        <taxon>Mucilaginibacter</taxon>
    </lineage>
</organism>
<keyword evidence="4" id="KW-0597">Phosphoprotein</keyword>
<keyword evidence="5" id="KW-0808">Transferase</keyword>
<keyword evidence="10" id="KW-1133">Transmembrane helix</keyword>
<dbReference type="Gene3D" id="3.30.450.20">
    <property type="entry name" value="PAS domain"/>
    <property type="match status" value="2"/>
</dbReference>
<dbReference type="PROSITE" id="PS50109">
    <property type="entry name" value="HIS_KIN"/>
    <property type="match status" value="1"/>
</dbReference>
<evidence type="ECO:0000256" key="13">
    <source>
        <dbReference type="SAM" id="Coils"/>
    </source>
</evidence>
<evidence type="ECO:0000256" key="3">
    <source>
        <dbReference type="ARBA" id="ARBA00012438"/>
    </source>
</evidence>
<evidence type="ECO:0000256" key="9">
    <source>
        <dbReference type="ARBA" id="ARBA00022840"/>
    </source>
</evidence>
<dbReference type="InterPro" id="IPR001610">
    <property type="entry name" value="PAC"/>
</dbReference>
<evidence type="ECO:0000256" key="6">
    <source>
        <dbReference type="ARBA" id="ARBA00022692"/>
    </source>
</evidence>
<dbReference type="FunFam" id="3.30.450.20:FF:000099">
    <property type="entry name" value="Sensory box sensor histidine kinase"/>
    <property type="match status" value="1"/>
</dbReference>
<dbReference type="Gene3D" id="3.30.565.10">
    <property type="entry name" value="Histidine kinase-like ATPase, C-terminal domain"/>
    <property type="match status" value="1"/>
</dbReference>
<dbReference type="InterPro" id="IPR004358">
    <property type="entry name" value="Sig_transdc_His_kin-like_C"/>
</dbReference>
<evidence type="ECO:0000256" key="4">
    <source>
        <dbReference type="ARBA" id="ARBA00022553"/>
    </source>
</evidence>
<evidence type="ECO:0000313" key="17">
    <source>
        <dbReference type="EMBL" id="QEC78465.1"/>
    </source>
</evidence>
<feature type="domain" description="PAS" evidence="15">
    <location>
        <begin position="226"/>
        <end position="283"/>
    </location>
</feature>
<evidence type="ECO:0000256" key="1">
    <source>
        <dbReference type="ARBA" id="ARBA00000085"/>
    </source>
</evidence>
<dbReference type="GO" id="GO:0005524">
    <property type="term" value="F:ATP binding"/>
    <property type="evidence" value="ECO:0007669"/>
    <property type="project" value="UniProtKB-KW"/>
</dbReference>
<dbReference type="GO" id="GO:0016020">
    <property type="term" value="C:membrane"/>
    <property type="evidence" value="ECO:0007669"/>
    <property type="project" value="UniProtKB-SubCell"/>
</dbReference>
<keyword evidence="18" id="KW-1185">Reference proteome</keyword>
<dbReference type="InterPro" id="IPR036097">
    <property type="entry name" value="HisK_dim/P_sf"/>
</dbReference>
<keyword evidence="6" id="KW-0812">Transmembrane</keyword>
<evidence type="ECO:0000256" key="8">
    <source>
        <dbReference type="ARBA" id="ARBA00022777"/>
    </source>
</evidence>
<dbReference type="Gene3D" id="1.10.287.130">
    <property type="match status" value="1"/>
</dbReference>
<dbReference type="InterPro" id="IPR036890">
    <property type="entry name" value="HATPase_C_sf"/>
</dbReference>
<feature type="coiled-coil region" evidence="13">
    <location>
        <begin position="149"/>
        <end position="215"/>
    </location>
</feature>
<evidence type="ECO:0000256" key="11">
    <source>
        <dbReference type="ARBA" id="ARBA00023012"/>
    </source>
</evidence>
<evidence type="ECO:0000313" key="18">
    <source>
        <dbReference type="Proteomes" id="UP000321362"/>
    </source>
</evidence>
<evidence type="ECO:0000259" key="14">
    <source>
        <dbReference type="PROSITE" id="PS50109"/>
    </source>
</evidence>
<dbReference type="Pfam" id="PF00512">
    <property type="entry name" value="HisKA"/>
    <property type="match status" value="1"/>
</dbReference>
<dbReference type="PANTHER" id="PTHR42878">
    <property type="entry name" value="TWO-COMPONENT HISTIDINE KINASE"/>
    <property type="match status" value="1"/>
</dbReference>
<dbReference type="SUPFAM" id="SSF55785">
    <property type="entry name" value="PYP-like sensor domain (PAS domain)"/>
    <property type="match status" value="2"/>
</dbReference>
<dbReference type="SUPFAM" id="SSF55874">
    <property type="entry name" value="ATPase domain of HSP90 chaperone/DNA topoisomerase II/histidine kinase"/>
    <property type="match status" value="1"/>
</dbReference>
<evidence type="ECO:0000259" key="16">
    <source>
        <dbReference type="PROSITE" id="PS50113"/>
    </source>
</evidence>
<dbReference type="Pfam" id="PF08447">
    <property type="entry name" value="PAS_3"/>
    <property type="match status" value="1"/>
</dbReference>
<dbReference type="InterPro" id="IPR035965">
    <property type="entry name" value="PAS-like_dom_sf"/>
</dbReference>
<gene>
    <name evidence="17" type="ORF">FSB76_21875</name>
</gene>
<reference evidence="17 18" key="1">
    <citation type="journal article" date="2013" name="J. Microbiol.">
        <title>Mucilaginibacter ginsenosidivorax sp. nov., with ginsenoside converting activity isolated from sediment.</title>
        <authorList>
            <person name="Kim J.K."/>
            <person name="Choi T.E."/>
            <person name="Liu Q.M."/>
            <person name="Park H.Y."/>
            <person name="Yi T.H."/>
            <person name="Yoon M.H."/>
            <person name="Kim S.C."/>
            <person name="Im W.T."/>
        </authorList>
    </citation>
    <scope>NUCLEOTIDE SEQUENCE [LARGE SCALE GENOMIC DNA]</scope>
    <source>
        <strain evidence="17 18">KHI28</strain>
    </source>
</reference>
<dbReference type="CDD" id="cd00082">
    <property type="entry name" value="HisKA"/>
    <property type="match status" value="1"/>
</dbReference>
<dbReference type="PRINTS" id="PR00344">
    <property type="entry name" value="BCTRLSENSOR"/>
</dbReference>
<protein>
    <recommendedName>
        <fullName evidence="3">histidine kinase</fullName>
        <ecNumber evidence="3">2.7.13.3</ecNumber>
    </recommendedName>
</protein>
<evidence type="ECO:0000256" key="10">
    <source>
        <dbReference type="ARBA" id="ARBA00022989"/>
    </source>
</evidence>
<keyword evidence="12" id="KW-0472">Membrane</keyword>
<dbReference type="InterPro" id="IPR000700">
    <property type="entry name" value="PAS-assoc_C"/>
</dbReference>